<evidence type="ECO:0000313" key="2">
    <source>
        <dbReference type="Proteomes" id="UP000807342"/>
    </source>
</evidence>
<evidence type="ECO:0000313" key="1">
    <source>
        <dbReference type="EMBL" id="KAF9446069.1"/>
    </source>
</evidence>
<gene>
    <name evidence="1" type="ORF">P691DRAFT_784371</name>
</gene>
<protein>
    <submittedName>
        <fullName evidence="1">Uncharacterized protein</fullName>
    </submittedName>
</protein>
<dbReference type="CDD" id="cd23714">
    <property type="entry name" value="beta-trefoil_Ricin_MtaL"/>
    <property type="match status" value="1"/>
</dbReference>
<reference evidence="1" key="1">
    <citation type="submission" date="2020-11" db="EMBL/GenBank/DDBJ databases">
        <authorList>
            <consortium name="DOE Joint Genome Institute"/>
            <person name="Ahrendt S."/>
            <person name="Riley R."/>
            <person name="Andreopoulos W."/>
            <person name="Labutti K."/>
            <person name="Pangilinan J."/>
            <person name="Ruiz-Duenas F.J."/>
            <person name="Barrasa J.M."/>
            <person name="Sanchez-Garcia M."/>
            <person name="Camarero S."/>
            <person name="Miyauchi S."/>
            <person name="Serrano A."/>
            <person name="Linde D."/>
            <person name="Babiker R."/>
            <person name="Drula E."/>
            <person name="Ayuso-Fernandez I."/>
            <person name="Pacheco R."/>
            <person name="Padilla G."/>
            <person name="Ferreira P."/>
            <person name="Barriuso J."/>
            <person name="Kellner H."/>
            <person name="Castanera R."/>
            <person name="Alfaro M."/>
            <person name="Ramirez L."/>
            <person name="Pisabarro A.G."/>
            <person name="Kuo A."/>
            <person name="Tritt A."/>
            <person name="Lipzen A."/>
            <person name="He G."/>
            <person name="Yan M."/>
            <person name="Ng V."/>
            <person name="Cullen D."/>
            <person name="Martin F."/>
            <person name="Rosso M.-N."/>
            <person name="Henrissat B."/>
            <person name="Hibbett D."/>
            <person name="Martinez A.T."/>
            <person name="Grigoriev I.V."/>
        </authorList>
    </citation>
    <scope>NUCLEOTIDE SEQUENCE</scope>
    <source>
        <strain evidence="1">MF-IS2</strain>
    </source>
</reference>
<dbReference type="SUPFAM" id="SSF50370">
    <property type="entry name" value="Ricin B-like lectins"/>
    <property type="match status" value="1"/>
</dbReference>
<accession>A0A9P5X9A3</accession>
<dbReference type="InterPro" id="IPR035992">
    <property type="entry name" value="Ricin_B-like_lectins"/>
</dbReference>
<comment type="caution">
    <text evidence="1">The sequence shown here is derived from an EMBL/GenBank/DDBJ whole genome shotgun (WGS) entry which is preliminary data.</text>
</comment>
<dbReference type="Proteomes" id="UP000807342">
    <property type="component" value="Unassembled WGS sequence"/>
</dbReference>
<dbReference type="AlphaFoldDB" id="A0A9P5X9A3"/>
<dbReference type="EMBL" id="MU151264">
    <property type="protein sequence ID" value="KAF9446069.1"/>
    <property type="molecule type" value="Genomic_DNA"/>
</dbReference>
<organism evidence="1 2">
    <name type="scientific">Macrolepiota fuliginosa MF-IS2</name>
    <dbReference type="NCBI Taxonomy" id="1400762"/>
    <lineage>
        <taxon>Eukaryota</taxon>
        <taxon>Fungi</taxon>
        <taxon>Dikarya</taxon>
        <taxon>Basidiomycota</taxon>
        <taxon>Agaricomycotina</taxon>
        <taxon>Agaricomycetes</taxon>
        <taxon>Agaricomycetidae</taxon>
        <taxon>Agaricales</taxon>
        <taxon>Agaricineae</taxon>
        <taxon>Agaricaceae</taxon>
        <taxon>Macrolepiota</taxon>
    </lineage>
</organism>
<proteinExistence type="predicted"/>
<sequence length="130" mass="14067">MSLIQYRIISPSQDVWAKNFPAPGPPPVITPVIWDDSNVNRFERWGFEGGQGGVYIRNVGTGFYIGVFNGRVATSDQKNTVWSITSAGEGLVVIGVPGADSVWTLQDDVIVLAPANGSDAQRFQLSNEVN</sequence>
<keyword evidence="2" id="KW-1185">Reference proteome</keyword>
<name>A0A9P5X9A3_9AGAR</name>
<dbReference type="Gene3D" id="2.80.10.50">
    <property type="match status" value="1"/>
</dbReference>